<dbReference type="EMBL" id="JBJKBG010000003">
    <property type="protein sequence ID" value="KAL3747165.1"/>
    <property type="molecule type" value="Genomic_DNA"/>
</dbReference>
<evidence type="ECO:0000256" key="1">
    <source>
        <dbReference type="SAM" id="MobiDB-lite"/>
    </source>
</evidence>
<evidence type="ECO:0000313" key="2">
    <source>
        <dbReference type="EMBL" id="KAL3747165.1"/>
    </source>
</evidence>
<organism evidence="2 3">
    <name type="scientific">Eucalyptus globulus</name>
    <name type="common">Tasmanian blue gum</name>
    <dbReference type="NCBI Taxonomy" id="34317"/>
    <lineage>
        <taxon>Eukaryota</taxon>
        <taxon>Viridiplantae</taxon>
        <taxon>Streptophyta</taxon>
        <taxon>Embryophyta</taxon>
        <taxon>Tracheophyta</taxon>
        <taxon>Spermatophyta</taxon>
        <taxon>Magnoliopsida</taxon>
        <taxon>eudicotyledons</taxon>
        <taxon>Gunneridae</taxon>
        <taxon>Pentapetalae</taxon>
        <taxon>rosids</taxon>
        <taxon>malvids</taxon>
        <taxon>Myrtales</taxon>
        <taxon>Myrtaceae</taxon>
        <taxon>Myrtoideae</taxon>
        <taxon>Eucalypteae</taxon>
        <taxon>Eucalyptus</taxon>
    </lineage>
</organism>
<sequence length="107" mass="11970">MSQRCSANMGLDGGGFRFGKNGGRTARGWVVRLFGDGRRFVDSDGPRPWRKMVAGLGQDSSTWCCFESKTEKKLKRKEKKKRDVGVGVVKRRNGERGERNNKEMGGS</sequence>
<proteinExistence type="predicted"/>
<comment type="caution">
    <text evidence="2">The sequence shown here is derived from an EMBL/GenBank/DDBJ whole genome shotgun (WGS) entry which is preliminary data.</text>
</comment>
<gene>
    <name evidence="2" type="ORF">ACJRO7_016012</name>
</gene>
<evidence type="ECO:0000313" key="3">
    <source>
        <dbReference type="Proteomes" id="UP001634007"/>
    </source>
</evidence>
<feature type="compositionally biased region" description="Basic and acidic residues" evidence="1">
    <location>
        <begin position="92"/>
        <end position="107"/>
    </location>
</feature>
<keyword evidence="3" id="KW-1185">Reference proteome</keyword>
<reference evidence="2 3" key="1">
    <citation type="submission" date="2024-11" db="EMBL/GenBank/DDBJ databases">
        <title>Chromosome-level genome assembly of Eucalyptus globulus Labill. provides insights into its genome evolution.</title>
        <authorList>
            <person name="Li X."/>
        </authorList>
    </citation>
    <scope>NUCLEOTIDE SEQUENCE [LARGE SCALE GENOMIC DNA]</scope>
    <source>
        <strain evidence="2">CL2024</strain>
        <tissue evidence="2">Fresh tender leaves</tissue>
    </source>
</reference>
<feature type="region of interest" description="Disordered" evidence="1">
    <location>
        <begin position="77"/>
        <end position="107"/>
    </location>
</feature>
<dbReference type="AlphaFoldDB" id="A0ABD3LFU0"/>
<name>A0ABD3LFU0_EUCGL</name>
<dbReference type="Proteomes" id="UP001634007">
    <property type="component" value="Unassembled WGS sequence"/>
</dbReference>
<protein>
    <submittedName>
        <fullName evidence="2">Uncharacterized protein</fullName>
    </submittedName>
</protein>
<accession>A0ABD3LFU0</accession>